<organism evidence="2 3">
    <name type="scientific">Mycena citricolor</name>
    <dbReference type="NCBI Taxonomy" id="2018698"/>
    <lineage>
        <taxon>Eukaryota</taxon>
        <taxon>Fungi</taxon>
        <taxon>Dikarya</taxon>
        <taxon>Basidiomycota</taxon>
        <taxon>Agaricomycotina</taxon>
        <taxon>Agaricomycetes</taxon>
        <taxon>Agaricomycetidae</taxon>
        <taxon>Agaricales</taxon>
        <taxon>Marasmiineae</taxon>
        <taxon>Mycenaceae</taxon>
        <taxon>Mycena</taxon>
    </lineage>
</organism>
<gene>
    <name evidence="2" type="ORF">MYCIT1_LOCUS9088</name>
</gene>
<keyword evidence="3" id="KW-1185">Reference proteome</keyword>
<sequence>MKLSCSLVVRPEAWCYPASNHCNRSPTHNRGRFGKATSSPSPLPRMSESTRQRERRRPGVRGEMIGAWSSPGPALH</sequence>
<reference evidence="2" key="1">
    <citation type="submission" date="2023-11" db="EMBL/GenBank/DDBJ databases">
        <authorList>
            <person name="De Vega J J."/>
            <person name="De Vega J J."/>
        </authorList>
    </citation>
    <scope>NUCLEOTIDE SEQUENCE</scope>
</reference>
<feature type="non-terminal residue" evidence="2">
    <location>
        <position position="76"/>
    </location>
</feature>
<proteinExistence type="predicted"/>
<dbReference type="AlphaFoldDB" id="A0AAD2H0J9"/>
<accession>A0AAD2H0J9</accession>
<evidence type="ECO:0000313" key="3">
    <source>
        <dbReference type="Proteomes" id="UP001295794"/>
    </source>
</evidence>
<evidence type="ECO:0000313" key="2">
    <source>
        <dbReference type="EMBL" id="CAK5266991.1"/>
    </source>
</evidence>
<feature type="region of interest" description="Disordered" evidence="1">
    <location>
        <begin position="25"/>
        <end position="76"/>
    </location>
</feature>
<comment type="caution">
    <text evidence="2">The sequence shown here is derived from an EMBL/GenBank/DDBJ whole genome shotgun (WGS) entry which is preliminary data.</text>
</comment>
<evidence type="ECO:0000256" key="1">
    <source>
        <dbReference type="SAM" id="MobiDB-lite"/>
    </source>
</evidence>
<name>A0AAD2H0J9_9AGAR</name>
<dbReference type="Proteomes" id="UP001295794">
    <property type="component" value="Unassembled WGS sequence"/>
</dbReference>
<protein>
    <submittedName>
        <fullName evidence="2">Uncharacterized protein</fullName>
    </submittedName>
</protein>
<dbReference type="EMBL" id="CAVNYO010000111">
    <property type="protein sequence ID" value="CAK5266991.1"/>
    <property type="molecule type" value="Genomic_DNA"/>
</dbReference>